<evidence type="ECO:0000313" key="4">
    <source>
        <dbReference type="EMBL" id="SCG52304.1"/>
    </source>
</evidence>
<dbReference type="AlphaFoldDB" id="A0A1C5I229"/>
<dbReference type="Proteomes" id="UP000199360">
    <property type="component" value="Unassembled WGS sequence"/>
</dbReference>
<organism evidence="4 5">
    <name type="scientific">Micromonospora humi</name>
    <dbReference type="NCBI Taxonomy" id="745366"/>
    <lineage>
        <taxon>Bacteria</taxon>
        <taxon>Bacillati</taxon>
        <taxon>Actinomycetota</taxon>
        <taxon>Actinomycetes</taxon>
        <taxon>Micromonosporales</taxon>
        <taxon>Micromonosporaceae</taxon>
        <taxon>Micromonospora</taxon>
    </lineage>
</organism>
<proteinExistence type="predicted"/>
<feature type="region of interest" description="Disordered" evidence="2">
    <location>
        <begin position="286"/>
        <end position="311"/>
    </location>
</feature>
<feature type="region of interest" description="Disordered" evidence="2">
    <location>
        <begin position="1"/>
        <end position="234"/>
    </location>
</feature>
<feature type="transmembrane region" description="Helical" evidence="3">
    <location>
        <begin position="243"/>
        <end position="267"/>
    </location>
</feature>
<evidence type="ECO:0000256" key="3">
    <source>
        <dbReference type="SAM" id="Phobius"/>
    </source>
</evidence>
<keyword evidence="3" id="KW-1133">Transmembrane helix</keyword>
<keyword evidence="3" id="KW-0472">Membrane</keyword>
<dbReference type="EMBL" id="FMDM01000004">
    <property type="protein sequence ID" value="SCG52304.1"/>
    <property type="molecule type" value="Genomic_DNA"/>
</dbReference>
<feature type="compositionally biased region" description="Polar residues" evidence="2">
    <location>
        <begin position="8"/>
        <end position="17"/>
    </location>
</feature>
<evidence type="ECO:0000256" key="1">
    <source>
        <dbReference type="ARBA" id="ARBA00022729"/>
    </source>
</evidence>
<protein>
    <recommendedName>
        <fullName evidence="6">DUF4352 domain-containing protein</fullName>
    </recommendedName>
</protein>
<reference evidence="5" key="1">
    <citation type="submission" date="2016-06" db="EMBL/GenBank/DDBJ databases">
        <authorList>
            <person name="Varghese N."/>
            <person name="Submissions Spin"/>
        </authorList>
    </citation>
    <scope>NUCLEOTIDE SEQUENCE [LARGE SCALE GENOMIC DNA]</scope>
    <source>
        <strain evidence="5">DSM 45647</strain>
    </source>
</reference>
<dbReference type="InterPro" id="IPR029050">
    <property type="entry name" value="Immunoprotect_excell_Ig-like"/>
</dbReference>
<dbReference type="OrthoDB" id="3405575at2"/>
<accession>A0A1C5I229</accession>
<feature type="compositionally biased region" description="Pro residues" evidence="2">
    <location>
        <begin position="74"/>
        <end position="135"/>
    </location>
</feature>
<dbReference type="RefSeq" id="WP_091061197.1">
    <property type="nucleotide sequence ID" value="NZ_FMDM01000004.1"/>
</dbReference>
<evidence type="ECO:0000256" key="2">
    <source>
        <dbReference type="SAM" id="MobiDB-lite"/>
    </source>
</evidence>
<dbReference type="STRING" id="745366.GA0070213_104338"/>
<sequence>MSNPQPPSGSQDPNQQPQEPPTEAFPTAPMPPASGSPWAPPAADTQPISGAPQQPTSGAPASGTPQAPTSGTPDPAPPTEAFPPAPPTEAFPPAPPTSGTPYPAPPTEAFPPAPSTAAFPPAPPTSGAPYPPPGSGQPQPGGEYPQAGGYPPPGGSYPQAGSYPPPGGAYPPAGGSYPPPGGEYPQAGGYPPPGGAQPPYPPTSGAPYPPPGQYPPGDAYPAGPYPPPAQPFGPPAKKSNKNVWITIGIVAAVLLLLCCGGGIFAIYSGAKKTQEAIDSLPTPGITYSDPVDAPTTGAPSATPQPGTTDNETFNMPAGDKLIINDDEGTIEITVGNFRTKDAACREFMPGPKNGMFLIADVTAEITKGTGSINPFFFTWKGSDGTEESGIGGAFSGCGKLMTSGNNLPVGSKRSGQLIFDVKDKSGVVEYEHNLRTAGSWKP</sequence>
<feature type="compositionally biased region" description="Low complexity" evidence="2">
    <location>
        <begin position="136"/>
        <end position="149"/>
    </location>
</feature>
<feature type="compositionally biased region" description="Polar residues" evidence="2">
    <location>
        <begin position="46"/>
        <end position="71"/>
    </location>
</feature>
<name>A0A1C5I229_9ACTN</name>
<feature type="compositionally biased region" description="Pro residues" evidence="2">
    <location>
        <begin position="190"/>
        <end position="214"/>
    </location>
</feature>
<evidence type="ECO:0008006" key="6">
    <source>
        <dbReference type="Google" id="ProtNLM"/>
    </source>
</evidence>
<keyword evidence="5" id="KW-1185">Reference proteome</keyword>
<evidence type="ECO:0000313" key="5">
    <source>
        <dbReference type="Proteomes" id="UP000199360"/>
    </source>
</evidence>
<gene>
    <name evidence="4" type="ORF">GA0070213_104338</name>
</gene>
<feature type="compositionally biased region" description="Polar residues" evidence="2">
    <location>
        <begin position="297"/>
        <end position="311"/>
    </location>
</feature>
<feature type="compositionally biased region" description="Pro residues" evidence="2">
    <location>
        <begin position="28"/>
        <end position="40"/>
    </location>
</feature>
<dbReference type="Gene3D" id="2.60.40.1240">
    <property type="match status" value="1"/>
</dbReference>
<keyword evidence="3" id="KW-0812">Transmembrane</keyword>
<keyword evidence="1" id="KW-0732">Signal</keyword>
<feature type="compositionally biased region" description="Pro residues" evidence="2">
    <location>
        <begin position="223"/>
        <end position="234"/>
    </location>
</feature>